<keyword evidence="1" id="KW-0472">Membrane</keyword>
<evidence type="ECO:0000313" key="2">
    <source>
        <dbReference type="EMBL" id="KKM13136.1"/>
    </source>
</evidence>
<protein>
    <submittedName>
        <fullName evidence="2">Uncharacterized protein</fullName>
    </submittedName>
</protein>
<comment type="caution">
    <text evidence="2">The sequence shown here is derived from an EMBL/GenBank/DDBJ whole genome shotgun (WGS) entry which is preliminary data.</text>
</comment>
<proteinExistence type="predicted"/>
<sequence length="33" mass="3350">MGNSGTALGIIAIILVAGVGIFTFIVWNGQNTT</sequence>
<feature type="transmembrane region" description="Helical" evidence="1">
    <location>
        <begin position="6"/>
        <end position="27"/>
    </location>
</feature>
<accession>A0A0F9HCP8</accession>
<reference evidence="2" key="1">
    <citation type="journal article" date="2015" name="Nature">
        <title>Complex archaea that bridge the gap between prokaryotes and eukaryotes.</title>
        <authorList>
            <person name="Spang A."/>
            <person name="Saw J.H."/>
            <person name="Jorgensen S.L."/>
            <person name="Zaremba-Niedzwiedzka K."/>
            <person name="Martijn J."/>
            <person name="Lind A.E."/>
            <person name="van Eijk R."/>
            <person name="Schleper C."/>
            <person name="Guy L."/>
            <person name="Ettema T.J."/>
        </authorList>
    </citation>
    <scope>NUCLEOTIDE SEQUENCE</scope>
</reference>
<dbReference type="AlphaFoldDB" id="A0A0F9HCP8"/>
<keyword evidence="1" id="KW-1133">Transmembrane helix</keyword>
<organism evidence="2">
    <name type="scientific">marine sediment metagenome</name>
    <dbReference type="NCBI Taxonomy" id="412755"/>
    <lineage>
        <taxon>unclassified sequences</taxon>
        <taxon>metagenomes</taxon>
        <taxon>ecological metagenomes</taxon>
    </lineage>
</organism>
<keyword evidence="1" id="KW-0812">Transmembrane</keyword>
<evidence type="ECO:0000256" key="1">
    <source>
        <dbReference type="SAM" id="Phobius"/>
    </source>
</evidence>
<gene>
    <name evidence="2" type="ORF">LCGC14_1719290</name>
</gene>
<name>A0A0F9HCP8_9ZZZZ</name>
<feature type="non-terminal residue" evidence="2">
    <location>
        <position position="33"/>
    </location>
</feature>
<dbReference type="EMBL" id="LAZR01015446">
    <property type="protein sequence ID" value="KKM13136.1"/>
    <property type="molecule type" value="Genomic_DNA"/>
</dbReference>